<gene>
    <name evidence="4" type="ORF">BEL07_14165</name>
</gene>
<feature type="transmembrane region" description="Helical" evidence="3">
    <location>
        <begin position="20"/>
        <end position="39"/>
    </location>
</feature>
<comment type="caution">
    <text evidence="4">The sequence shown here is derived from an EMBL/GenBank/DDBJ whole genome shotgun (WGS) entry which is preliminary data.</text>
</comment>
<dbReference type="Gene3D" id="3.40.50.1820">
    <property type="entry name" value="alpha/beta hydrolase"/>
    <property type="match status" value="1"/>
</dbReference>
<dbReference type="GO" id="GO:0005576">
    <property type="term" value="C:extracellular region"/>
    <property type="evidence" value="ECO:0007669"/>
    <property type="project" value="UniProtKB-SubCell"/>
</dbReference>
<dbReference type="GO" id="GO:0016747">
    <property type="term" value="F:acyltransferase activity, transferring groups other than amino-acyl groups"/>
    <property type="evidence" value="ECO:0007669"/>
    <property type="project" value="TreeGrafter"/>
</dbReference>
<dbReference type="EMBL" id="MCHX01000030">
    <property type="protein sequence ID" value="OFJ53040.1"/>
    <property type="molecule type" value="Genomic_DNA"/>
</dbReference>
<protein>
    <recommendedName>
        <fullName evidence="6">Esterase</fullName>
    </recommendedName>
</protein>
<keyword evidence="3" id="KW-1133">Transmembrane helix</keyword>
<evidence type="ECO:0000256" key="1">
    <source>
        <dbReference type="ARBA" id="ARBA00004613"/>
    </source>
</evidence>
<accession>A0A1E8Q4S0</accession>
<dbReference type="AlphaFoldDB" id="A0A1E8Q4S0"/>
<dbReference type="OrthoDB" id="3723842at2"/>
<dbReference type="RefSeq" id="WP_070353751.1">
    <property type="nucleotide sequence ID" value="NZ_CP043474.1"/>
</dbReference>
<feature type="transmembrane region" description="Helical" evidence="3">
    <location>
        <begin position="113"/>
        <end position="132"/>
    </location>
</feature>
<feature type="transmembrane region" description="Helical" evidence="3">
    <location>
        <begin position="46"/>
        <end position="67"/>
    </location>
</feature>
<dbReference type="InterPro" id="IPR000801">
    <property type="entry name" value="Esterase-like"/>
</dbReference>
<organism evidence="4 5">
    <name type="scientific">Mycolicibacterium grossiae</name>
    <dbReference type="NCBI Taxonomy" id="1552759"/>
    <lineage>
        <taxon>Bacteria</taxon>
        <taxon>Bacillati</taxon>
        <taxon>Actinomycetota</taxon>
        <taxon>Actinomycetes</taxon>
        <taxon>Mycobacteriales</taxon>
        <taxon>Mycobacteriaceae</taxon>
        <taxon>Mycolicibacterium</taxon>
    </lineage>
</organism>
<reference evidence="4 5" key="1">
    <citation type="submission" date="2016-09" db="EMBL/GenBank/DDBJ databases">
        <title>genome sequence of Mycobacterium sp. 739 SCH.</title>
        <authorList>
            <person name="Greninger A.L."/>
            <person name="Qin X."/>
            <person name="Jerome K."/>
            <person name="Vora S."/>
            <person name="Quinn K."/>
        </authorList>
    </citation>
    <scope>NUCLEOTIDE SEQUENCE [LARGE SCALE GENOMIC DNA]</scope>
    <source>
        <strain evidence="4 5">SCH</strain>
    </source>
</reference>
<keyword evidence="3" id="KW-0472">Membrane</keyword>
<feature type="transmembrane region" description="Helical" evidence="3">
    <location>
        <begin position="82"/>
        <end position="101"/>
    </location>
</feature>
<evidence type="ECO:0000256" key="3">
    <source>
        <dbReference type="SAM" id="Phobius"/>
    </source>
</evidence>
<dbReference type="InterPro" id="IPR050583">
    <property type="entry name" value="Mycobacterial_A85_antigen"/>
</dbReference>
<name>A0A1E8Q4S0_9MYCO</name>
<dbReference type="Proteomes" id="UP000178953">
    <property type="component" value="Unassembled WGS sequence"/>
</dbReference>
<evidence type="ECO:0000313" key="5">
    <source>
        <dbReference type="Proteomes" id="UP000178953"/>
    </source>
</evidence>
<evidence type="ECO:0000313" key="4">
    <source>
        <dbReference type="EMBL" id="OFJ53040.1"/>
    </source>
</evidence>
<sequence>MRAAAAGVLDAGSISLLSGWLPVAAQVVAIALVVLATGWRTRRWRLTCVPLAVGVGVLTAGATYAYVETSGISGDVPAPTSLYAWVALSGFAVGVVGLGWLRTPWWRRLTSVLSVVAALLCVALALNVWTGYVPTVGSGWDQVTGKPLVGEIDERTALDMRLRGEKPAEGGAIVSISTPDDASGFLHREELVYLPPAWFTSPPPTLPAVVMIGGQLGTPADWFRAGGAKHVIDDFAAAHDGYAPVFVFPDVAGDFTNDTECVNSSRGNAADHVIREVIPFVTSHFAVSRDRANWGVAGWSMGGTCAVTLAAKYPDSFGAFLDIDGDAFPNAGESEQDTIDRLFGGDAAAFRSWDPALVMAAHGPYPPMAGWINVSEDTETILRTAAAQAGTDPGPRPYPGNRTTIANYLCRVASSNGIDCSVVSIPGEHDWPSGAKAFTAALPWLAGAVGSPDAPKVPLPGVPPRS</sequence>
<dbReference type="PANTHER" id="PTHR48098">
    <property type="entry name" value="ENTEROCHELIN ESTERASE-RELATED"/>
    <property type="match status" value="1"/>
</dbReference>
<comment type="subcellular location">
    <subcellularLocation>
        <location evidence="1">Secreted</location>
    </subcellularLocation>
</comment>
<keyword evidence="5" id="KW-1185">Reference proteome</keyword>
<keyword evidence="3" id="KW-0812">Transmembrane</keyword>
<dbReference type="InterPro" id="IPR029058">
    <property type="entry name" value="AB_hydrolase_fold"/>
</dbReference>
<evidence type="ECO:0000256" key="2">
    <source>
        <dbReference type="ARBA" id="ARBA00022525"/>
    </source>
</evidence>
<dbReference type="Pfam" id="PF00756">
    <property type="entry name" value="Esterase"/>
    <property type="match status" value="1"/>
</dbReference>
<proteinExistence type="predicted"/>
<evidence type="ECO:0008006" key="6">
    <source>
        <dbReference type="Google" id="ProtNLM"/>
    </source>
</evidence>
<keyword evidence="2" id="KW-0964">Secreted</keyword>
<dbReference type="SUPFAM" id="SSF53474">
    <property type="entry name" value="alpha/beta-Hydrolases"/>
    <property type="match status" value="1"/>
</dbReference>
<dbReference type="PANTHER" id="PTHR48098:SF1">
    <property type="entry name" value="DIACYLGLYCEROL ACYLTRANSFERASE_MYCOLYLTRANSFERASE AG85A"/>
    <property type="match status" value="1"/>
</dbReference>